<dbReference type="InterPro" id="IPR000064">
    <property type="entry name" value="NLP_P60_dom"/>
</dbReference>
<name>A0A4U5X0G4_STRGB</name>
<dbReference type="InterPro" id="IPR051794">
    <property type="entry name" value="PG_Endopeptidase_C40"/>
</dbReference>
<reference evidence="7 8" key="1">
    <citation type="submission" date="2019-04" db="EMBL/GenBank/DDBJ databases">
        <title>Streptomyces lasaliensis sp.nov., an Actinomycete isolated from soil which produces the polyether antibiotic lasalocid.</title>
        <authorList>
            <person name="Erwin G."/>
            <person name="Haber C."/>
        </authorList>
    </citation>
    <scope>NUCLEOTIDE SEQUENCE [LARGE SCALE GENOMIC DNA]</scope>
    <source>
        <strain evidence="7 8">DSM 40089</strain>
    </source>
</reference>
<feature type="compositionally biased region" description="Polar residues" evidence="5">
    <location>
        <begin position="354"/>
        <end position="370"/>
    </location>
</feature>
<evidence type="ECO:0000256" key="2">
    <source>
        <dbReference type="ARBA" id="ARBA00022670"/>
    </source>
</evidence>
<proteinExistence type="inferred from homology"/>
<evidence type="ECO:0000313" key="7">
    <source>
        <dbReference type="EMBL" id="TKT06746.1"/>
    </source>
</evidence>
<feature type="region of interest" description="Disordered" evidence="5">
    <location>
        <begin position="354"/>
        <end position="373"/>
    </location>
</feature>
<dbReference type="Gene3D" id="3.90.1720.10">
    <property type="entry name" value="endopeptidase domain like (from Nostoc punctiforme)"/>
    <property type="match status" value="1"/>
</dbReference>
<dbReference type="Pfam" id="PF00877">
    <property type="entry name" value="NLPC_P60"/>
    <property type="match status" value="1"/>
</dbReference>
<feature type="domain" description="NlpC/P60" evidence="6">
    <location>
        <begin position="95"/>
        <end position="250"/>
    </location>
</feature>
<dbReference type="PROSITE" id="PS51935">
    <property type="entry name" value="NLPC_P60"/>
    <property type="match status" value="1"/>
</dbReference>
<dbReference type="AlphaFoldDB" id="A0A4U5X0G4"/>
<dbReference type="PROSITE" id="PS51257">
    <property type="entry name" value="PROKAR_LIPOPROTEIN"/>
    <property type="match status" value="1"/>
</dbReference>
<organism evidence="7 8">
    <name type="scientific">Streptomyces galbus</name>
    <dbReference type="NCBI Taxonomy" id="33898"/>
    <lineage>
        <taxon>Bacteria</taxon>
        <taxon>Bacillati</taxon>
        <taxon>Actinomycetota</taxon>
        <taxon>Actinomycetes</taxon>
        <taxon>Kitasatosporales</taxon>
        <taxon>Streptomycetaceae</taxon>
        <taxon>Streptomyces</taxon>
    </lineage>
</organism>
<dbReference type="InterPro" id="IPR038765">
    <property type="entry name" value="Papain-like_cys_pep_sf"/>
</dbReference>
<keyword evidence="2" id="KW-0645">Protease</keyword>
<dbReference type="Pfam" id="PF10901">
    <property type="entry name" value="DUF2690"/>
    <property type="match status" value="1"/>
</dbReference>
<dbReference type="PANTHER" id="PTHR47359:SF3">
    <property type="entry name" value="NLP_P60 DOMAIN-CONTAINING PROTEIN-RELATED"/>
    <property type="match status" value="1"/>
</dbReference>
<dbReference type="EMBL" id="SZPR01000020">
    <property type="protein sequence ID" value="TKT06746.1"/>
    <property type="molecule type" value="Genomic_DNA"/>
</dbReference>
<evidence type="ECO:0000256" key="4">
    <source>
        <dbReference type="ARBA" id="ARBA00022807"/>
    </source>
</evidence>
<sequence>MRPSTQGGGRRRPFDRTRPLRLLLAAVITAACLGLPITTTEAAATAPASAVAVAPAAVGEGRSAAGEGQPAATAATAASASATAETCAPLKAGASIAAEDAVRVACRYVGLSYAWGGGHAEGLPGPSQGMIDATDPRSYGDPGIWSFDCIGLVRWAWYKATRQDIISERTTQSTWQNPGYPHTRFTKEQGEAPLLPGDILYFGTNITHVALYLGGGKVVEAPNSGDVIRVTDAKWDRYQGAFRPHTNGVFPVWEYDGLGKHVKTWGQPNLRGDSHTGSEVRWQIRNGISVAVRALCQRVGERVTVDGMVNNVWTYLPDYRSWVSNLFLQGPAIMPGVPSCGEYSSVGGSLNGAESNTSCGDGTEPNSQGGWTAKSATVWGRTVELRYNSTTACAWGRIVGGTIGDEIWVDRSSDGGDTWEPMLGYTAVTSGGDAYTTQWNDDGLVMRACGTNGKGGTIACTGWF</sequence>
<keyword evidence="3" id="KW-0378">Hydrolase</keyword>
<dbReference type="PANTHER" id="PTHR47359">
    <property type="entry name" value="PEPTIDOGLYCAN DL-ENDOPEPTIDASE CWLO"/>
    <property type="match status" value="1"/>
</dbReference>
<evidence type="ECO:0000259" key="6">
    <source>
        <dbReference type="PROSITE" id="PS51935"/>
    </source>
</evidence>
<gene>
    <name evidence="7" type="ORF">E4U92_26050</name>
</gene>
<dbReference type="GO" id="GO:0006508">
    <property type="term" value="P:proteolysis"/>
    <property type="evidence" value="ECO:0007669"/>
    <property type="project" value="UniProtKB-KW"/>
</dbReference>
<evidence type="ECO:0000256" key="1">
    <source>
        <dbReference type="ARBA" id="ARBA00007074"/>
    </source>
</evidence>
<dbReference type="Proteomes" id="UP000308632">
    <property type="component" value="Unassembled WGS sequence"/>
</dbReference>
<accession>A0A4U5X0G4</accession>
<dbReference type="InterPro" id="IPR021224">
    <property type="entry name" value="DUF2690"/>
</dbReference>
<evidence type="ECO:0000256" key="3">
    <source>
        <dbReference type="ARBA" id="ARBA00022801"/>
    </source>
</evidence>
<dbReference type="SUPFAM" id="SSF54001">
    <property type="entry name" value="Cysteine proteinases"/>
    <property type="match status" value="1"/>
</dbReference>
<keyword evidence="4" id="KW-0788">Thiol protease</keyword>
<comment type="similarity">
    <text evidence="1">Belongs to the peptidase C40 family.</text>
</comment>
<protein>
    <submittedName>
        <fullName evidence="7">DUF2690 domain-containing protein</fullName>
    </submittedName>
</protein>
<comment type="caution">
    <text evidence="7">The sequence shown here is derived from an EMBL/GenBank/DDBJ whole genome shotgun (WGS) entry which is preliminary data.</text>
</comment>
<evidence type="ECO:0000256" key="5">
    <source>
        <dbReference type="SAM" id="MobiDB-lite"/>
    </source>
</evidence>
<dbReference type="GO" id="GO:0008234">
    <property type="term" value="F:cysteine-type peptidase activity"/>
    <property type="evidence" value="ECO:0007669"/>
    <property type="project" value="UniProtKB-KW"/>
</dbReference>
<evidence type="ECO:0000313" key="8">
    <source>
        <dbReference type="Proteomes" id="UP000308632"/>
    </source>
</evidence>